<keyword evidence="3" id="KW-1185">Reference proteome</keyword>
<proteinExistence type="predicted"/>
<dbReference type="HOGENOM" id="CLU_1004855_0_0_1"/>
<organism evidence="2 3">
    <name type="scientific">Fibroporia radiculosa</name>
    <dbReference type="NCBI Taxonomy" id="599839"/>
    <lineage>
        <taxon>Eukaryota</taxon>
        <taxon>Fungi</taxon>
        <taxon>Dikarya</taxon>
        <taxon>Basidiomycota</taxon>
        <taxon>Agaricomycotina</taxon>
        <taxon>Agaricomycetes</taxon>
        <taxon>Polyporales</taxon>
        <taxon>Fibroporiaceae</taxon>
        <taxon>Fibroporia</taxon>
    </lineage>
</organism>
<dbReference type="GeneID" id="24097950"/>
<name>J4H3C6_9APHY</name>
<dbReference type="RefSeq" id="XP_012182322.1">
    <property type="nucleotide sequence ID" value="XM_012326932.1"/>
</dbReference>
<keyword evidence="1" id="KW-0732">Signal</keyword>
<feature type="signal peptide" evidence="1">
    <location>
        <begin position="1"/>
        <end position="21"/>
    </location>
</feature>
<dbReference type="AlphaFoldDB" id="J4H3C6"/>
<accession>J4H3C6</accession>
<evidence type="ECO:0000256" key="1">
    <source>
        <dbReference type="SAM" id="SignalP"/>
    </source>
</evidence>
<protein>
    <submittedName>
        <fullName evidence="2">Uncharacterized protein</fullName>
    </submittedName>
</protein>
<evidence type="ECO:0000313" key="3">
    <source>
        <dbReference type="Proteomes" id="UP000006352"/>
    </source>
</evidence>
<dbReference type="InParanoid" id="J4H3C6"/>
<dbReference type="Proteomes" id="UP000006352">
    <property type="component" value="Unassembled WGS sequence"/>
</dbReference>
<dbReference type="EMBL" id="HE797097">
    <property type="protein sequence ID" value="CCM03039.1"/>
    <property type="molecule type" value="Genomic_DNA"/>
</dbReference>
<feature type="chain" id="PRO_5003778350" evidence="1">
    <location>
        <begin position="22"/>
        <end position="277"/>
    </location>
</feature>
<reference evidence="2 3" key="1">
    <citation type="journal article" date="2012" name="Appl. Environ. Microbiol.">
        <title>Short-read sequencing for genomic analysis of the brown rot fungus Fibroporia radiculosa.</title>
        <authorList>
            <person name="Tang J.D."/>
            <person name="Perkins A.D."/>
            <person name="Sonstegard T.S."/>
            <person name="Schroeder S.G."/>
            <person name="Burgess S.C."/>
            <person name="Diehl S.V."/>
        </authorList>
    </citation>
    <scope>NUCLEOTIDE SEQUENCE [LARGE SCALE GENOMIC DNA]</scope>
    <source>
        <strain evidence="2 3">TFFH 294</strain>
    </source>
</reference>
<gene>
    <name evidence="2" type="ORF">FIBRA_05156</name>
</gene>
<evidence type="ECO:0000313" key="2">
    <source>
        <dbReference type="EMBL" id="CCM03039.1"/>
    </source>
</evidence>
<sequence length="277" mass="30244">MRGSIAAPVVLAALAVAPALAHPTARTVSEPVARSDGDLSSYMRREDALFARALEEELQARSLLRDSQKFIVGLLKREEDDRLLARDFDEDMAGAYLGYEAAHHYLDRREIEEELQARSLLGDSQKLTVGLLKRDEDEWLLARDFDEDMAGAYLGYEVAHHYLNRRAMEELIARGSPAGKSSSKSTSKSTSKADIAKAVGKAAGKVAGHVIQHVIVPAIKKHGPEIAAAIAKHGPTVVSTAVKVALPLILREDLPILAREDLLSILAREDLVLDELD</sequence>